<evidence type="ECO:0000313" key="1">
    <source>
        <dbReference type="EMBL" id="VDR25855.1"/>
    </source>
</evidence>
<reference evidence="1 2" key="1">
    <citation type="submission" date="2018-12" db="EMBL/GenBank/DDBJ databases">
        <authorList>
            <consortium name="Pathogen Informatics"/>
        </authorList>
    </citation>
    <scope>NUCLEOTIDE SEQUENCE [LARGE SCALE GENOMIC DNA]</scope>
    <source>
        <strain evidence="1 2">NCTC13098</strain>
    </source>
</reference>
<gene>
    <name evidence="1" type="ORF">NCTC13098_02188</name>
</gene>
<proteinExistence type="predicted"/>
<name>A0A3P8KAW3_RAOTE</name>
<sequence length="179" mass="21514">MIIKKEYESDLKDFRRQIEKIVFKRKYNKHIKHYKNSPIHLKAIEQANQNEFEKYKDIHYSSEEFERMLKSLDNQQLDNILKAVNTITDPNNIKNLVNPSNDFIKDIRSEIDLYLDADMSDFRNRFLTDITSSLDRVLIKQSILEMAEKSYPEIIIDVYPKTLSNTVHEYLIKTKLRYY</sequence>
<evidence type="ECO:0000313" key="2">
    <source>
        <dbReference type="Proteomes" id="UP000274346"/>
    </source>
</evidence>
<dbReference type="AlphaFoldDB" id="A0A3P8KAW3"/>
<organism evidence="1 2">
    <name type="scientific">Raoultella terrigena</name>
    <name type="common">Klebsiella terrigena</name>
    <dbReference type="NCBI Taxonomy" id="577"/>
    <lineage>
        <taxon>Bacteria</taxon>
        <taxon>Pseudomonadati</taxon>
        <taxon>Pseudomonadota</taxon>
        <taxon>Gammaproteobacteria</taxon>
        <taxon>Enterobacterales</taxon>
        <taxon>Enterobacteriaceae</taxon>
        <taxon>Klebsiella/Raoultella group</taxon>
        <taxon>Raoultella</taxon>
    </lineage>
</organism>
<protein>
    <submittedName>
        <fullName evidence="1">Uncharacterized protein</fullName>
    </submittedName>
</protein>
<dbReference type="EMBL" id="LR131271">
    <property type="protein sequence ID" value="VDR25855.1"/>
    <property type="molecule type" value="Genomic_DNA"/>
</dbReference>
<dbReference type="KEGG" id="rtg:NCTC13098_02188"/>
<accession>A0A3P8KAW3</accession>
<dbReference type="Proteomes" id="UP000274346">
    <property type="component" value="Chromosome"/>
</dbReference>